<evidence type="ECO:0000256" key="5">
    <source>
        <dbReference type="ARBA" id="ARBA00022603"/>
    </source>
</evidence>
<dbReference type="Pfam" id="PF05148">
    <property type="entry name" value="Methyltransf_8"/>
    <property type="match status" value="1"/>
</dbReference>
<name>W5N8M7_LEPOC</name>
<dbReference type="GeneTree" id="ENSGT00390000006189"/>
<reference evidence="12" key="1">
    <citation type="submission" date="2011-12" db="EMBL/GenBank/DDBJ databases">
        <title>The Draft Genome of Lepisosteus oculatus.</title>
        <authorList>
            <consortium name="The Broad Institute Genome Assembly &amp; Analysis Group"/>
            <consortium name="Computational R&amp;D Group"/>
            <consortium name="and Sequencing Platform"/>
            <person name="Di Palma F."/>
            <person name="Alfoldi J."/>
            <person name="Johnson J."/>
            <person name="Berlin A."/>
            <person name="Gnerre S."/>
            <person name="Jaffe D."/>
            <person name="MacCallum I."/>
            <person name="Young S."/>
            <person name="Walker B.J."/>
            <person name="Lander E.S."/>
            <person name="Lindblad-Toh K."/>
        </authorList>
    </citation>
    <scope>NUCLEOTIDE SEQUENCE [LARGE SCALE GENOMIC DNA]</scope>
</reference>
<evidence type="ECO:0000256" key="8">
    <source>
        <dbReference type="ARBA" id="ARBA00023242"/>
    </source>
</evidence>
<dbReference type="EC" id="2.1.1.-" evidence="9"/>
<dbReference type="PANTHER" id="PTHR12787">
    <property type="entry name" value="RIBOSOMAL RNA-PROCESSING PROTEIN 8"/>
    <property type="match status" value="1"/>
</dbReference>
<keyword evidence="12" id="KW-1185">Reference proteome</keyword>
<comment type="function">
    <text evidence="9">Probable methyltransferase required to silence rDNA.</text>
</comment>
<evidence type="ECO:0000256" key="7">
    <source>
        <dbReference type="ARBA" id="ARBA00022691"/>
    </source>
</evidence>
<reference evidence="11" key="2">
    <citation type="submission" date="2025-08" db="UniProtKB">
        <authorList>
            <consortium name="Ensembl"/>
        </authorList>
    </citation>
    <scope>IDENTIFICATION</scope>
</reference>
<evidence type="ECO:0000313" key="12">
    <source>
        <dbReference type="Proteomes" id="UP000018468"/>
    </source>
</evidence>
<dbReference type="InterPro" id="IPR042036">
    <property type="entry name" value="RRP8_N"/>
</dbReference>
<evidence type="ECO:0000256" key="2">
    <source>
        <dbReference type="ARBA" id="ARBA00006301"/>
    </source>
</evidence>
<dbReference type="Ensembl" id="ENSLOCT00000017016.1">
    <property type="protein sequence ID" value="ENSLOCP00000016986.1"/>
    <property type="gene ID" value="ENSLOCG00000013776.1"/>
</dbReference>
<sequence>KKDQGQSKFSRKQWKNKMKNKRKPRKRKKDLKKQQAKLQKICKVLESKITGSRVSRKEKKEEKVTSALLACMEQQLKSARFRFINEQLYTSTSQEAYRMLQQEHQAFNIDHRGFTAQVERWPSNPVDSIISYLCNKPSSMVVADFGCGDCKIARRVKNKVHSFDLLPINDLVTVCDMARIFPDPSPRWLRGSLPLMGTNTGDFLVEANCVHLLNFSGILMITEVASRFENVRSFLLRISLLIFFKGNL</sequence>
<dbReference type="GO" id="GO:0032259">
    <property type="term" value="P:methylation"/>
    <property type="evidence" value="ECO:0007669"/>
    <property type="project" value="UniProtKB-KW"/>
</dbReference>
<evidence type="ECO:0000256" key="4">
    <source>
        <dbReference type="ARBA" id="ARBA00022552"/>
    </source>
</evidence>
<protein>
    <recommendedName>
        <fullName evidence="3 9">Ribosomal RNA-processing protein 8</fullName>
        <ecNumber evidence="9">2.1.1.-</ecNumber>
    </recommendedName>
</protein>
<evidence type="ECO:0000256" key="6">
    <source>
        <dbReference type="ARBA" id="ARBA00022679"/>
    </source>
</evidence>
<dbReference type="Proteomes" id="UP000018468">
    <property type="component" value="Linkage group LG15"/>
</dbReference>
<dbReference type="Gene3D" id="1.10.10.2150">
    <property type="entry name" value="Ribosomal RNA-processing protein 8, N-terminal domain"/>
    <property type="match status" value="1"/>
</dbReference>
<dbReference type="Gene3D" id="3.40.50.150">
    <property type="entry name" value="Vaccinia Virus protein VP39"/>
    <property type="match status" value="1"/>
</dbReference>
<dbReference type="PANTHER" id="PTHR12787:SF0">
    <property type="entry name" value="RIBOSOMAL RNA-PROCESSING PROTEIN 8"/>
    <property type="match status" value="1"/>
</dbReference>
<keyword evidence="7 9" id="KW-0949">S-adenosyl-L-methionine</keyword>
<keyword evidence="4 9" id="KW-0698">rRNA processing</keyword>
<dbReference type="HOGENOM" id="CLU_027694_0_0_1"/>
<feature type="region of interest" description="Disordered" evidence="10">
    <location>
        <begin position="1"/>
        <end position="36"/>
    </location>
</feature>
<reference evidence="11" key="3">
    <citation type="submission" date="2025-09" db="UniProtKB">
        <authorList>
            <consortium name="Ensembl"/>
        </authorList>
    </citation>
    <scope>IDENTIFICATION</scope>
</reference>
<organism evidence="11 12">
    <name type="scientific">Lepisosteus oculatus</name>
    <name type="common">Spotted gar</name>
    <dbReference type="NCBI Taxonomy" id="7918"/>
    <lineage>
        <taxon>Eukaryota</taxon>
        <taxon>Metazoa</taxon>
        <taxon>Chordata</taxon>
        <taxon>Craniata</taxon>
        <taxon>Vertebrata</taxon>
        <taxon>Euteleostomi</taxon>
        <taxon>Actinopterygii</taxon>
        <taxon>Neopterygii</taxon>
        <taxon>Holostei</taxon>
        <taxon>Semionotiformes</taxon>
        <taxon>Lepisosteidae</taxon>
        <taxon>Lepisosteus</taxon>
    </lineage>
</organism>
<dbReference type="GO" id="GO:0005730">
    <property type="term" value="C:nucleolus"/>
    <property type="evidence" value="ECO:0007669"/>
    <property type="project" value="UniProtKB-SubCell"/>
</dbReference>
<dbReference type="EMBL" id="AHAT01030900">
    <property type="status" value="NOT_ANNOTATED_CDS"/>
    <property type="molecule type" value="Genomic_DNA"/>
</dbReference>
<dbReference type="GO" id="GO:0008168">
    <property type="term" value="F:methyltransferase activity"/>
    <property type="evidence" value="ECO:0007669"/>
    <property type="project" value="UniProtKB-KW"/>
</dbReference>
<comment type="subcellular location">
    <subcellularLocation>
        <location evidence="1 9">Nucleus</location>
        <location evidence="1 9">Nucleolus</location>
    </subcellularLocation>
</comment>
<evidence type="ECO:0000256" key="10">
    <source>
        <dbReference type="SAM" id="MobiDB-lite"/>
    </source>
</evidence>
<dbReference type="FunFam" id="1.10.10.2150:FF:000001">
    <property type="entry name" value="Ribosomal RNA-processing protein 8"/>
    <property type="match status" value="1"/>
</dbReference>
<evidence type="ECO:0000313" key="11">
    <source>
        <dbReference type="Ensembl" id="ENSLOCP00000016986.1"/>
    </source>
</evidence>
<accession>W5N8M7</accession>
<dbReference type="InterPro" id="IPR007823">
    <property type="entry name" value="RRP8"/>
</dbReference>
<keyword evidence="6 9" id="KW-0808">Transferase</keyword>
<keyword evidence="8 9" id="KW-0539">Nucleus</keyword>
<keyword evidence="5 9" id="KW-0489">Methyltransferase</keyword>
<evidence type="ECO:0000256" key="3">
    <source>
        <dbReference type="ARBA" id="ARBA00020203"/>
    </source>
</evidence>
<evidence type="ECO:0000256" key="9">
    <source>
        <dbReference type="RuleBase" id="RU365074"/>
    </source>
</evidence>
<proteinExistence type="inferred from homology"/>
<dbReference type="AlphaFoldDB" id="W5N8M7"/>
<dbReference type="InterPro" id="IPR029063">
    <property type="entry name" value="SAM-dependent_MTases_sf"/>
</dbReference>
<comment type="similarity">
    <text evidence="2 9">Belongs to the methyltransferase superfamily. RRP8 family.</text>
</comment>
<dbReference type="EMBL" id="AHAT01030899">
    <property type="status" value="NOT_ANNOTATED_CDS"/>
    <property type="molecule type" value="Genomic_DNA"/>
</dbReference>
<dbReference type="GO" id="GO:0006364">
    <property type="term" value="P:rRNA processing"/>
    <property type="evidence" value="ECO:0007669"/>
    <property type="project" value="UniProtKB-UniRule"/>
</dbReference>
<evidence type="ECO:0000256" key="1">
    <source>
        <dbReference type="ARBA" id="ARBA00004604"/>
    </source>
</evidence>
<feature type="compositionally biased region" description="Basic residues" evidence="10">
    <location>
        <begin position="9"/>
        <end position="35"/>
    </location>
</feature>